<evidence type="ECO:0000259" key="2">
    <source>
        <dbReference type="Pfam" id="PF06985"/>
    </source>
</evidence>
<evidence type="ECO:0000256" key="1">
    <source>
        <dbReference type="SAM" id="MobiDB-lite"/>
    </source>
</evidence>
<feature type="compositionally biased region" description="Low complexity" evidence="1">
    <location>
        <begin position="59"/>
        <end position="95"/>
    </location>
</feature>
<dbReference type="Pfam" id="PF26639">
    <property type="entry name" value="Het-6_barrel"/>
    <property type="match status" value="1"/>
</dbReference>
<feature type="domain" description="Heterokaryon incompatibility" evidence="2">
    <location>
        <begin position="159"/>
        <end position="263"/>
    </location>
</feature>
<proteinExistence type="predicted"/>
<accession>A0AAI8V960</accession>
<feature type="region of interest" description="Disordered" evidence="1">
    <location>
        <begin position="49"/>
        <end position="103"/>
    </location>
</feature>
<dbReference type="Proteomes" id="UP001295740">
    <property type="component" value="Unassembled WGS sequence"/>
</dbReference>
<dbReference type="PANTHER" id="PTHR24148">
    <property type="entry name" value="ANKYRIN REPEAT DOMAIN-CONTAINING PROTEIN 39 HOMOLOG-RELATED"/>
    <property type="match status" value="1"/>
</dbReference>
<dbReference type="PANTHER" id="PTHR24148:SF64">
    <property type="entry name" value="HETEROKARYON INCOMPATIBILITY DOMAIN-CONTAINING PROTEIN"/>
    <property type="match status" value="1"/>
</dbReference>
<reference evidence="3" key="1">
    <citation type="submission" date="2023-10" db="EMBL/GenBank/DDBJ databases">
        <authorList>
            <person name="Hackl T."/>
        </authorList>
    </citation>
    <scope>NUCLEOTIDE SEQUENCE</scope>
</reference>
<protein>
    <submittedName>
        <fullName evidence="3">Uu.00g029630.m01.CDS01</fullName>
    </submittedName>
</protein>
<dbReference type="InterPro" id="IPR010730">
    <property type="entry name" value="HET"/>
</dbReference>
<evidence type="ECO:0000313" key="3">
    <source>
        <dbReference type="EMBL" id="CAJ2500110.1"/>
    </source>
</evidence>
<dbReference type="InterPro" id="IPR052895">
    <property type="entry name" value="HetReg/Transcr_Mod"/>
</dbReference>
<comment type="caution">
    <text evidence="3">The sequence shown here is derived from an EMBL/GenBank/DDBJ whole genome shotgun (WGS) entry which is preliminary data.</text>
</comment>
<keyword evidence="4" id="KW-1185">Reference proteome</keyword>
<dbReference type="EMBL" id="CAUWAG010000003">
    <property type="protein sequence ID" value="CAJ2500110.1"/>
    <property type="molecule type" value="Genomic_DNA"/>
</dbReference>
<organism evidence="3 4">
    <name type="scientific">Anthostomella pinea</name>
    <dbReference type="NCBI Taxonomy" id="933095"/>
    <lineage>
        <taxon>Eukaryota</taxon>
        <taxon>Fungi</taxon>
        <taxon>Dikarya</taxon>
        <taxon>Ascomycota</taxon>
        <taxon>Pezizomycotina</taxon>
        <taxon>Sordariomycetes</taxon>
        <taxon>Xylariomycetidae</taxon>
        <taxon>Xylariales</taxon>
        <taxon>Xylariaceae</taxon>
        <taxon>Anthostomella</taxon>
    </lineage>
</organism>
<gene>
    <name evidence="3" type="ORF">KHLLAP_LOCUS578</name>
</gene>
<name>A0AAI8V960_9PEZI</name>
<evidence type="ECO:0000313" key="4">
    <source>
        <dbReference type="Proteomes" id="UP001295740"/>
    </source>
</evidence>
<sequence>MSPEHRHLRDPSRLPFPSHRSLVHMVAVIQVIDNMHRGEQQHRQTLNNISEDWSEEGITPDLTDFPDDLPLIQLRGSSTTHSSPCPSSGGPRSQSTPGTPVHHDYVSLSQLYQSLPVSPEDRSIRLLDLDPLPTPKSSDDAVPLTGKLRTVSLKSSPRFAVLSYVWGPYSEPTSDVLIIQLPHALGVCVNITMNCKDALLALRRKYGAVCIWIDAVCINQSDYVEKASQILLMEEIYTWAHMVYVWLGPSTSTSKRVIKTLYTASEGSVFLDIGALGGSLSTRRRFAQMGSIYLRLWGHLWLRAWRKQLDVIDIFLTPFTFYKGASYLKRVLSTFVRGVEIASPLPRCGETEHTLRERTYGLSTTDRTDLFGSAWFGRGWTFQEIILASEVTILCGSDALKWDVLVRSLCDLRSIDMHDEAWFCHTGRRPRRLIDIVNVWKQVERPTTWNGWQRRRERASQSTIDGYQALGRSSPYPYDLGQTARFQGAELAVEAQFFERTIHCSGVLERLMPEMKKLLELPGDNPLIMAFLRTTLAFVRLLRAIKNNIATTYPYDAPTPELFARVMCLQYLDDEEPRFHPPSRATEPTGVGGYADVAFGGELFDMWYHRISKVPQAIIDKATKLEPGPYNDIEKQIFSRCEPGNRQADDANIAMVAKTVEFCNLIAGKRNIFVTEKGHIGSGPEAMQDGDEIYWITGVSVPMVLRPTGEAAETDVGSGMTDDDGLSRFTVVGPAFVYGFMKTHETEESKLVSVTLV</sequence>
<dbReference type="AlphaFoldDB" id="A0AAI8V960"/>
<dbReference type="Pfam" id="PF06985">
    <property type="entry name" value="HET"/>
    <property type="match status" value="1"/>
</dbReference>